<protein>
    <submittedName>
        <fullName evidence="2">Uncharacterized protein</fullName>
    </submittedName>
</protein>
<dbReference type="EMBL" id="CP011801">
    <property type="protein sequence ID" value="ALA60880.1"/>
    <property type="molecule type" value="Genomic_DNA"/>
</dbReference>
<sequence length="58" mass="6222">MPCQNACRSGIPSAFLQGLEVSLALGAFTLYGKSSTNDGFPSSQKKRAGEEWKGLDRD</sequence>
<reference evidence="2 3" key="1">
    <citation type="journal article" date="2015" name="Proc. Natl. Acad. Sci. U.S.A.">
        <title>Expanded metabolic versatility of ubiquitous nitrite-oxidizing bacteria from the genus Nitrospira.</title>
        <authorList>
            <person name="Koch H."/>
            <person name="Lucker S."/>
            <person name="Albertsen M."/>
            <person name="Kitzinger K."/>
            <person name="Herbold C."/>
            <person name="Spieck E."/>
            <person name="Nielsen P.H."/>
            <person name="Wagner M."/>
            <person name="Daims H."/>
        </authorList>
    </citation>
    <scope>NUCLEOTIDE SEQUENCE [LARGE SCALE GENOMIC DNA]</scope>
    <source>
        <strain evidence="2 3">NSP M-1</strain>
    </source>
</reference>
<feature type="region of interest" description="Disordered" evidence="1">
    <location>
        <begin position="34"/>
        <end position="58"/>
    </location>
</feature>
<proteinExistence type="predicted"/>
<evidence type="ECO:0000313" key="3">
    <source>
        <dbReference type="Proteomes" id="UP000069205"/>
    </source>
</evidence>
<gene>
    <name evidence="2" type="ORF">NITMOv2_4506</name>
</gene>
<name>A0A0K2GIW2_NITMO</name>
<accession>A0A0K2GIW2</accession>
<dbReference type="Proteomes" id="UP000069205">
    <property type="component" value="Chromosome"/>
</dbReference>
<evidence type="ECO:0000313" key="2">
    <source>
        <dbReference type="EMBL" id="ALA60880.1"/>
    </source>
</evidence>
<dbReference type="KEGG" id="nmv:NITMOv2_4506"/>
<organism evidence="2 3">
    <name type="scientific">Nitrospira moscoviensis</name>
    <dbReference type="NCBI Taxonomy" id="42253"/>
    <lineage>
        <taxon>Bacteria</taxon>
        <taxon>Pseudomonadati</taxon>
        <taxon>Nitrospirota</taxon>
        <taxon>Nitrospiria</taxon>
        <taxon>Nitrospirales</taxon>
        <taxon>Nitrospiraceae</taxon>
        <taxon>Nitrospira</taxon>
    </lineage>
</organism>
<keyword evidence="3" id="KW-1185">Reference proteome</keyword>
<feature type="compositionally biased region" description="Polar residues" evidence="1">
    <location>
        <begin position="34"/>
        <end position="43"/>
    </location>
</feature>
<dbReference type="PATRIC" id="fig|42253.5.peg.4445"/>
<dbReference type="AlphaFoldDB" id="A0A0K2GIW2"/>
<evidence type="ECO:0000256" key="1">
    <source>
        <dbReference type="SAM" id="MobiDB-lite"/>
    </source>
</evidence>
<feature type="compositionally biased region" description="Basic and acidic residues" evidence="1">
    <location>
        <begin position="47"/>
        <end position="58"/>
    </location>
</feature>